<dbReference type="PANTHER" id="PTHR43081:SF19">
    <property type="entry name" value="PH-SENSITIVE ADENYLATE CYCLASE RV1264"/>
    <property type="match status" value="1"/>
</dbReference>
<dbReference type="PROSITE" id="PS50125">
    <property type="entry name" value="GUANYLATE_CYCLASE_2"/>
    <property type="match status" value="1"/>
</dbReference>
<name>A0A4R3PQT0_RHISU</name>
<feature type="domain" description="Guanylate cyclase" evidence="1">
    <location>
        <begin position="20"/>
        <end position="103"/>
    </location>
</feature>
<accession>A0A4R3PQT0</accession>
<dbReference type="AlphaFoldDB" id="A0A4R3PQT0"/>
<dbReference type="InterPro" id="IPR050697">
    <property type="entry name" value="Adenylyl/Guanylyl_Cyclase_3/4"/>
</dbReference>
<dbReference type="EMBL" id="SMBH01000038">
    <property type="protein sequence ID" value="TCU04824.1"/>
    <property type="molecule type" value="Genomic_DNA"/>
</dbReference>
<dbReference type="Pfam" id="PF00211">
    <property type="entry name" value="Guanylate_cyc"/>
    <property type="match status" value="1"/>
</dbReference>
<evidence type="ECO:0000313" key="2">
    <source>
        <dbReference type="EMBL" id="TCU04824.1"/>
    </source>
</evidence>
<reference evidence="2 3" key="1">
    <citation type="submission" date="2019-03" db="EMBL/GenBank/DDBJ databases">
        <title>Genomic Encyclopedia of Type Strains, Phase IV (KMG-V): Genome sequencing to study the core and pangenomes of soil and plant-associated prokaryotes.</title>
        <authorList>
            <person name="Whitman W."/>
        </authorList>
    </citation>
    <scope>NUCLEOTIDE SEQUENCE [LARGE SCALE GENOMIC DNA]</scope>
    <source>
        <strain evidence="2 3">Hc14</strain>
    </source>
</reference>
<comment type="caution">
    <text evidence="2">The sequence shown here is derived from an EMBL/GenBank/DDBJ whole genome shotgun (WGS) entry which is preliminary data.</text>
</comment>
<dbReference type="CDD" id="cd07302">
    <property type="entry name" value="CHD"/>
    <property type="match status" value="1"/>
</dbReference>
<dbReference type="GO" id="GO:0035556">
    <property type="term" value="P:intracellular signal transduction"/>
    <property type="evidence" value="ECO:0007669"/>
    <property type="project" value="InterPro"/>
</dbReference>
<dbReference type="GO" id="GO:0006171">
    <property type="term" value="P:cAMP biosynthetic process"/>
    <property type="evidence" value="ECO:0007669"/>
    <property type="project" value="TreeGrafter"/>
</dbReference>
<gene>
    <name evidence="2" type="ORF">EV132_1386</name>
</gene>
<dbReference type="Gene3D" id="3.30.70.1230">
    <property type="entry name" value="Nucleotide cyclase"/>
    <property type="match status" value="1"/>
</dbReference>
<dbReference type="InterPro" id="IPR001054">
    <property type="entry name" value="A/G_cyclase"/>
</dbReference>
<organism evidence="2 3">
    <name type="scientific">Rhizobium sullae</name>
    <name type="common">Rhizobium hedysari</name>
    <dbReference type="NCBI Taxonomy" id="50338"/>
    <lineage>
        <taxon>Bacteria</taxon>
        <taxon>Pseudomonadati</taxon>
        <taxon>Pseudomonadota</taxon>
        <taxon>Alphaproteobacteria</taxon>
        <taxon>Hyphomicrobiales</taxon>
        <taxon>Rhizobiaceae</taxon>
        <taxon>Rhizobium/Agrobacterium group</taxon>
        <taxon>Rhizobium</taxon>
    </lineage>
</organism>
<protein>
    <submittedName>
        <fullName evidence="2">Class 3 adenylate cyclase</fullName>
    </submittedName>
</protein>
<dbReference type="Proteomes" id="UP000294576">
    <property type="component" value="Unassembled WGS sequence"/>
</dbReference>
<proteinExistence type="predicted"/>
<evidence type="ECO:0000259" key="1">
    <source>
        <dbReference type="PROSITE" id="PS50125"/>
    </source>
</evidence>
<dbReference type="InterPro" id="IPR029787">
    <property type="entry name" value="Nucleotide_cyclase"/>
</dbReference>
<dbReference type="GO" id="GO:0004016">
    <property type="term" value="F:adenylate cyclase activity"/>
    <property type="evidence" value="ECO:0007669"/>
    <property type="project" value="UniProtKB-ARBA"/>
</dbReference>
<dbReference type="RefSeq" id="WP_245505976.1">
    <property type="nucleotide sequence ID" value="NZ_SMBH01000038.1"/>
</dbReference>
<dbReference type="SUPFAM" id="SSF55073">
    <property type="entry name" value="Nucleotide cyclase"/>
    <property type="match status" value="1"/>
</dbReference>
<dbReference type="PANTHER" id="PTHR43081">
    <property type="entry name" value="ADENYLATE CYCLASE, TERMINAL-DIFFERENTIATION SPECIFIC-RELATED"/>
    <property type="match status" value="1"/>
</dbReference>
<sequence length="245" mass="27247">MEQNEEDIVTRQKVHRTVLFDPQIASRGGRIVKTTGDGMLVEFASAQDAVRCAINIQVAMADREGASPEERRILYRLGINLGDVLFEDGDIFGDGVNVASRLEGLAKPGGICISDIVHQAVVDKIKVPFRDMGNQRVKNISRPIRVWQWTPDASLPNPELPKAAQQQQVQFATAPDGVQIAWASIGQGMPVLKAPNWLNHLEYEWRSPIWHPWLSGWRGSAGWYDSTSGEMAYRTGASKLYPRGQ</sequence>
<evidence type="ECO:0000313" key="3">
    <source>
        <dbReference type="Proteomes" id="UP000294576"/>
    </source>
</evidence>